<dbReference type="Proteomes" id="UP001601288">
    <property type="component" value="Unassembled WGS sequence"/>
</dbReference>
<organism evidence="1 2">
    <name type="scientific">Streptomyces massasporeus</name>
    <dbReference type="NCBI Taxonomy" id="67324"/>
    <lineage>
        <taxon>Bacteria</taxon>
        <taxon>Bacillati</taxon>
        <taxon>Actinomycetota</taxon>
        <taxon>Actinomycetes</taxon>
        <taxon>Kitasatosporales</taxon>
        <taxon>Streptomycetaceae</taxon>
        <taxon>Streptomyces</taxon>
    </lineage>
</organism>
<reference evidence="1 2" key="1">
    <citation type="submission" date="2024-10" db="EMBL/GenBank/DDBJ databases">
        <title>The Natural Products Discovery Center: Release of the First 8490 Sequenced Strains for Exploring Actinobacteria Biosynthetic Diversity.</title>
        <authorList>
            <person name="Kalkreuter E."/>
            <person name="Kautsar S.A."/>
            <person name="Yang D."/>
            <person name="Bader C.D."/>
            <person name="Teijaro C.N."/>
            <person name="Fluegel L."/>
            <person name="Davis C.M."/>
            <person name="Simpson J.R."/>
            <person name="Lauterbach L."/>
            <person name="Steele A.D."/>
            <person name="Gui C."/>
            <person name="Meng S."/>
            <person name="Li G."/>
            <person name="Viehrig K."/>
            <person name="Ye F."/>
            <person name="Su P."/>
            <person name="Kiefer A.F."/>
            <person name="Nichols A."/>
            <person name="Cepeda A.J."/>
            <person name="Yan W."/>
            <person name="Fan B."/>
            <person name="Jiang Y."/>
            <person name="Adhikari A."/>
            <person name="Zheng C.-J."/>
            <person name="Schuster L."/>
            <person name="Cowan T.M."/>
            <person name="Smanski M.J."/>
            <person name="Chevrette M.G."/>
            <person name="De Carvalho L.P.S."/>
            <person name="Shen B."/>
        </authorList>
    </citation>
    <scope>NUCLEOTIDE SEQUENCE [LARGE SCALE GENOMIC DNA]</scope>
    <source>
        <strain evidence="1 2">NPDC007066</strain>
    </source>
</reference>
<dbReference type="EMBL" id="JBIAFP010000015">
    <property type="protein sequence ID" value="MFE9227886.1"/>
    <property type="molecule type" value="Genomic_DNA"/>
</dbReference>
<name>A0ABW6LKT8_9ACTN</name>
<evidence type="ECO:0000313" key="2">
    <source>
        <dbReference type="Proteomes" id="UP001601288"/>
    </source>
</evidence>
<sequence>MFLLSDTLIATGVAEWPQPPAPDFWVLLTHLAAQALPAGGTVGALEARRAPAATYGEMRAV</sequence>
<evidence type="ECO:0000313" key="1">
    <source>
        <dbReference type="EMBL" id="MFE9227886.1"/>
    </source>
</evidence>
<accession>A0ABW6LKT8</accession>
<keyword evidence="2" id="KW-1185">Reference proteome</keyword>
<gene>
    <name evidence="1" type="ORF">ACFYM3_25265</name>
</gene>
<protein>
    <submittedName>
        <fullName evidence="1">Uncharacterized protein</fullName>
    </submittedName>
</protein>
<proteinExistence type="predicted"/>
<comment type="caution">
    <text evidence="1">The sequence shown here is derived from an EMBL/GenBank/DDBJ whole genome shotgun (WGS) entry which is preliminary data.</text>
</comment>
<dbReference type="RefSeq" id="WP_388388275.1">
    <property type="nucleotide sequence ID" value="NZ_JBEYGJ010000017.1"/>
</dbReference>